<evidence type="ECO:0000313" key="5">
    <source>
        <dbReference type="Proteomes" id="UP000276634"/>
    </source>
</evidence>
<feature type="transmembrane region" description="Helical" evidence="2">
    <location>
        <begin position="20"/>
        <end position="40"/>
    </location>
</feature>
<keyword evidence="2" id="KW-0472">Membrane</keyword>
<name>A0A3N1XSR7_9GAMM</name>
<sequence length="305" mass="32912">MRLFLLKGPRRARIVPAGGAIAGAAAVVVLLAAGAFAVGYRAGAAGMRPRVDAIQARLEEELAARRREVEAARRHAEDSVDALAARLGELQARLMRLEAVGARITELADLDPSEFDFDQPPGRGGPEADVAPATAVPDFVRALDELAQALEAREQQLEAVQDLLVTRSVREEVLPAGRPVRSGWLSSRFGRRADPFTGRPEWHQGVDFAGRFGSDVIAVASGVVTWAGPRYGYGNLVEIDHGNGYVTRYGHNSELLVKVGDLVRKGQVIAKMGSSGRSTGPHVHLEVLRDGRPVDPLRYVRAARR</sequence>
<dbReference type="EMBL" id="RJVI01000003">
    <property type="protein sequence ID" value="ROR29693.1"/>
    <property type="molecule type" value="Genomic_DNA"/>
</dbReference>
<protein>
    <submittedName>
        <fullName evidence="4">Peptidase M23-like protein</fullName>
    </submittedName>
</protein>
<dbReference type="InterPro" id="IPR050570">
    <property type="entry name" value="Cell_wall_metabolism_enzyme"/>
</dbReference>
<keyword evidence="1" id="KW-0175">Coiled coil</keyword>
<proteinExistence type="predicted"/>
<dbReference type="GO" id="GO:0004222">
    <property type="term" value="F:metalloendopeptidase activity"/>
    <property type="evidence" value="ECO:0007669"/>
    <property type="project" value="TreeGrafter"/>
</dbReference>
<dbReference type="Proteomes" id="UP000276634">
    <property type="component" value="Unassembled WGS sequence"/>
</dbReference>
<keyword evidence="5" id="KW-1185">Reference proteome</keyword>
<evidence type="ECO:0000256" key="1">
    <source>
        <dbReference type="SAM" id="Coils"/>
    </source>
</evidence>
<dbReference type="AlphaFoldDB" id="A0A3N1XSR7"/>
<dbReference type="Gene3D" id="2.70.70.10">
    <property type="entry name" value="Glucose Permease (Domain IIA)"/>
    <property type="match status" value="1"/>
</dbReference>
<dbReference type="FunFam" id="2.70.70.10:FF:000006">
    <property type="entry name" value="M23 family peptidase"/>
    <property type="match status" value="1"/>
</dbReference>
<comment type="caution">
    <text evidence="4">The sequence shown here is derived from an EMBL/GenBank/DDBJ whole genome shotgun (WGS) entry which is preliminary data.</text>
</comment>
<keyword evidence="2" id="KW-1133">Transmembrane helix</keyword>
<accession>A0A3N1XSR7</accession>
<evidence type="ECO:0000313" key="4">
    <source>
        <dbReference type="EMBL" id="ROR29693.1"/>
    </source>
</evidence>
<dbReference type="InterPro" id="IPR011055">
    <property type="entry name" value="Dup_hybrid_motif"/>
</dbReference>
<organism evidence="4 5">
    <name type="scientific">Inmirania thermothiophila</name>
    <dbReference type="NCBI Taxonomy" id="1750597"/>
    <lineage>
        <taxon>Bacteria</taxon>
        <taxon>Pseudomonadati</taxon>
        <taxon>Pseudomonadota</taxon>
        <taxon>Gammaproteobacteria</taxon>
        <taxon>Chromatiales</taxon>
        <taxon>Ectothiorhodospiraceae</taxon>
        <taxon>Inmirania</taxon>
    </lineage>
</organism>
<evidence type="ECO:0000256" key="2">
    <source>
        <dbReference type="SAM" id="Phobius"/>
    </source>
</evidence>
<dbReference type="CDD" id="cd12797">
    <property type="entry name" value="M23_peptidase"/>
    <property type="match status" value="1"/>
</dbReference>
<feature type="coiled-coil region" evidence="1">
    <location>
        <begin position="55"/>
        <end position="100"/>
    </location>
</feature>
<dbReference type="InterPro" id="IPR016047">
    <property type="entry name" value="M23ase_b-sheet_dom"/>
</dbReference>
<dbReference type="OrthoDB" id="9805070at2"/>
<dbReference type="PANTHER" id="PTHR21666">
    <property type="entry name" value="PEPTIDASE-RELATED"/>
    <property type="match status" value="1"/>
</dbReference>
<dbReference type="RefSeq" id="WP_123402090.1">
    <property type="nucleotide sequence ID" value="NZ_RJVI01000003.1"/>
</dbReference>
<dbReference type="SUPFAM" id="SSF51261">
    <property type="entry name" value="Duplicated hybrid motif"/>
    <property type="match status" value="1"/>
</dbReference>
<evidence type="ECO:0000259" key="3">
    <source>
        <dbReference type="Pfam" id="PF01551"/>
    </source>
</evidence>
<dbReference type="PANTHER" id="PTHR21666:SF291">
    <property type="entry name" value="STAGE II SPORULATION PROTEIN Q"/>
    <property type="match status" value="1"/>
</dbReference>
<dbReference type="Pfam" id="PF01551">
    <property type="entry name" value="Peptidase_M23"/>
    <property type="match status" value="1"/>
</dbReference>
<feature type="domain" description="M23ase beta-sheet core" evidence="3">
    <location>
        <begin position="203"/>
        <end position="296"/>
    </location>
</feature>
<gene>
    <name evidence="4" type="ORF">EDC57_2365</name>
</gene>
<reference evidence="4 5" key="1">
    <citation type="submission" date="2018-11" db="EMBL/GenBank/DDBJ databases">
        <title>Genomic Encyclopedia of Type Strains, Phase IV (KMG-IV): sequencing the most valuable type-strain genomes for metagenomic binning, comparative biology and taxonomic classification.</title>
        <authorList>
            <person name="Goeker M."/>
        </authorList>
    </citation>
    <scope>NUCLEOTIDE SEQUENCE [LARGE SCALE GENOMIC DNA]</scope>
    <source>
        <strain evidence="4 5">DSM 100275</strain>
    </source>
</reference>
<keyword evidence="2" id="KW-0812">Transmembrane</keyword>